<dbReference type="Proteomes" id="UP001365542">
    <property type="component" value="Unassembled WGS sequence"/>
</dbReference>
<dbReference type="AlphaFoldDB" id="A0AAV9XND8"/>
<comment type="caution">
    <text evidence="4">The sequence shown here is derived from an EMBL/GenBank/DDBJ whole genome shotgun (WGS) entry which is preliminary data.</text>
</comment>
<organism evidence="4 5">
    <name type="scientific">Orbilia ellipsospora</name>
    <dbReference type="NCBI Taxonomy" id="2528407"/>
    <lineage>
        <taxon>Eukaryota</taxon>
        <taxon>Fungi</taxon>
        <taxon>Dikarya</taxon>
        <taxon>Ascomycota</taxon>
        <taxon>Pezizomycotina</taxon>
        <taxon>Orbiliomycetes</taxon>
        <taxon>Orbiliales</taxon>
        <taxon>Orbiliaceae</taxon>
        <taxon>Orbilia</taxon>
    </lineage>
</organism>
<keyword evidence="3" id="KW-0812">Transmembrane</keyword>
<evidence type="ECO:0000313" key="5">
    <source>
        <dbReference type="Proteomes" id="UP001365542"/>
    </source>
</evidence>
<proteinExistence type="predicted"/>
<reference evidence="4 5" key="1">
    <citation type="submission" date="2019-10" db="EMBL/GenBank/DDBJ databases">
        <authorList>
            <person name="Palmer J.M."/>
        </authorList>
    </citation>
    <scope>NUCLEOTIDE SEQUENCE [LARGE SCALE GENOMIC DNA]</scope>
    <source>
        <strain evidence="4 5">TWF694</strain>
    </source>
</reference>
<evidence type="ECO:0000313" key="4">
    <source>
        <dbReference type="EMBL" id="KAK6543466.1"/>
    </source>
</evidence>
<evidence type="ECO:0000256" key="3">
    <source>
        <dbReference type="SAM" id="Phobius"/>
    </source>
</evidence>
<dbReference type="EMBL" id="JAVHJO010000001">
    <property type="protein sequence ID" value="KAK6543466.1"/>
    <property type="molecule type" value="Genomic_DNA"/>
</dbReference>
<sequence>MHKENTTRSTLTNLEPKVHGGTDRCLDFENENKPRLNDNIIRKIDYRDEKFLESFERGENASVTSHDPVKDKNRDLQVIRMAKPKENTKAFQVNRCETKKALKPEFVIPYRRDSTSSTSSFGSIEAAVDEAVIASKKKPKHTKATVIKNQSNNRFTKKIVLKPALAVEIEQRKFQILELEKGHAETNALIIQLEERCALSENTIADLSKDINLVLNRLDELEANNRMLECELVSPSAASNLKAKKNECPAYWHQLKLFVLVFIMTTFGIWICILFKGHRGELDLVEKYNKHLNEIQTTRPDARKFLRERLDYDL</sequence>
<keyword evidence="3" id="KW-0472">Membrane</keyword>
<keyword evidence="3" id="KW-1133">Transmembrane helix</keyword>
<keyword evidence="1" id="KW-0175">Coiled coil</keyword>
<keyword evidence="5" id="KW-1185">Reference proteome</keyword>
<accession>A0AAV9XND8</accession>
<evidence type="ECO:0000256" key="1">
    <source>
        <dbReference type="SAM" id="Coils"/>
    </source>
</evidence>
<feature type="transmembrane region" description="Helical" evidence="3">
    <location>
        <begin position="255"/>
        <end position="275"/>
    </location>
</feature>
<feature type="region of interest" description="Disordered" evidence="2">
    <location>
        <begin position="1"/>
        <end position="24"/>
    </location>
</feature>
<evidence type="ECO:0000256" key="2">
    <source>
        <dbReference type="SAM" id="MobiDB-lite"/>
    </source>
</evidence>
<protein>
    <submittedName>
        <fullName evidence="4">Uncharacterized protein</fullName>
    </submittedName>
</protein>
<name>A0AAV9XND8_9PEZI</name>
<gene>
    <name evidence="4" type="ORF">TWF694_000212</name>
</gene>
<feature type="coiled-coil region" evidence="1">
    <location>
        <begin position="190"/>
        <end position="231"/>
    </location>
</feature>